<dbReference type="SMART" id="SM00304">
    <property type="entry name" value="HAMP"/>
    <property type="match status" value="1"/>
</dbReference>
<dbReference type="CDD" id="cd06225">
    <property type="entry name" value="HAMP"/>
    <property type="match status" value="1"/>
</dbReference>
<dbReference type="Gene3D" id="6.10.340.10">
    <property type="match status" value="1"/>
</dbReference>
<evidence type="ECO:0000256" key="1">
    <source>
        <dbReference type="ARBA" id="ARBA00022801"/>
    </source>
</evidence>
<dbReference type="Pfam" id="PF07228">
    <property type="entry name" value="SpoIIE"/>
    <property type="match status" value="1"/>
</dbReference>
<keyword evidence="2" id="KW-0812">Transmembrane</keyword>
<dbReference type="SUPFAM" id="SSF81606">
    <property type="entry name" value="PP2C-like"/>
    <property type="match status" value="1"/>
</dbReference>
<evidence type="ECO:0000256" key="2">
    <source>
        <dbReference type="SAM" id="Phobius"/>
    </source>
</evidence>
<keyword evidence="1" id="KW-0378">Hydrolase</keyword>
<sequence>MHPRHSVATRLVLSIGLGTTLVFALLLASIQWYARHMLEQDAIADAKNIIRSASNQIASLLDDTTWVIEKAAVHLEEAPLSASALQRLQQGVLDNHPQIYGSAVAFQPDQEAPALYAPYAWRQQDTIAFRDLGESYNYLEKNWFQAPLHQAQPRWSEPYFDDGGGDSLMTTYSVPFYRMQGGVRKLAGVVTADLELGWLDKALTSIKVLDTGYMFLLTQEGQVIYHPSREHVLRHITKTPAAEAAVHAQGVDPGLIQLGQRVVQGETGFIAHTTPSGAKVRLYYGPVSSAGWSLGIVFPENELFRGANQLTLVAAIIGVLGILLIVLIIVAVSRTITQPLRDLATAAQHISTGDFNTLLPAAQAQDEVGHLSRTLVKMQTDLQSHIGALLAANSARERIESELSVAHAIQMTLVPKVPQPFPGKGCIDLCATLEPAKEVGGDFYDWFWLDARHLGLVVADVSGKGVPAALFMAMSRTLLKSLVFEALDPAHTLGRLNAQLAADNEQNMFVTIFYAVIDVETRRMAWANAGHNPPVLVPENAAAYFLQGRRQLVVGAVQECVYHTETTQLSPGDRLLLYTDGVTEAQNNAGDFYGEQRLLAALENLKHGSAAQTTAALSGAVRSFSAGAEQSDDITVMAVHLLATP</sequence>
<accession>A0A939H0C2</accession>
<dbReference type="Pfam" id="PF22673">
    <property type="entry name" value="MCP-like_PDC_1"/>
    <property type="match status" value="1"/>
</dbReference>
<evidence type="ECO:0000313" key="6">
    <source>
        <dbReference type="Proteomes" id="UP000664731"/>
    </source>
</evidence>
<dbReference type="SMART" id="SM00331">
    <property type="entry name" value="PP2C_SIG"/>
    <property type="match status" value="1"/>
</dbReference>
<gene>
    <name evidence="5" type="ORF">J1777_12835</name>
</gene>
<evidence type="ECO:0000259" key="4">
    <source>
        <dbReference type="PROSITE" id="PS51746"/>
    </source>
</evidence>
<feature type="domain" description="HAMP" evidence="3">
    <location>
        <begin position="334"/>
        <end position="387"/>
    </location>
</feature>
<dbReference type="Gene3D" id="3.30.450.20">
    <property type="entry name" value="PAS domain"/>
    <property type="match status" value="2"/>
</dbReference>
<keyword evidence="2" id="KW-1133">Transmembrane helix</keyword>
<keyword evidence="6" id="KW-1185">Reference proteome</keyword>
<evidence type="ECO:0000313" key="5">
    <source>
        <dbReference type="EMBL" id="MBO1250702.1"/>
    </source>
</evidence>
<dbReference type="CDD" id="cd12913">
    <property type="entry name" value="PDC1_MCP_like"/>
    <property type="match status" value="1"/>
</dbReference>
<feature type="transmembrane region" description="Helical" evidence="2">
    <location>
        <begin position="12"/>
        <end position="34"/>
    </location>
</feature>
<dbReference type="GO" id="GO:0016020">
    <property type="term" value="C:membrane"/>
    <property type="evidence" value="ECO:0007669"/>
    <property type="project" value="InterPro"/>
</dbReference>
<feature type="domain" description="PPM-type phosphatase" evidence="4">
    <location>
        <begin position="426"/>
        <end position="641"/>
    </location>
</feature>
<dbReference type="AlphaFoldDB" id="A0A939H0C2"/>
<dbReference type="PANTHER" id="PTHR43156:SF2">
    <property type="entry name" value="STAGE II SPORULATION PROTEIN E"/>
    <property type="match status" value="1"/>
</dbReference>
<dbReference type="GO" id="GO:0016791">
    <property type="term" value="F:phosphatase activity"/>
    <property type="evidence" value="ECO:0007669"/>
    <property type="project" value="TreeGrafter"/>
</dbReference>
<dbReference type="Proteomes" id="UP000664731">
    <property type="component" value="Unassembled WGS sequence"/>
</dbReference>
<organism evidence="5 6">
    <name type="scientific">Comamonas denitrificans</name>
    <dbReference type="NCBI Taxonomy" id="117506"/>
    <lineage>
        <taxon>Bacteria</taxon>
        <taxon>Pseudomonadati</taxon>
        <taxon>Pseudomonadota</taxon>
        <taxon>Betaproteobacteria</taxon>
        <taxon>Burkholderiales</taxon>
        <taxon>Comamonadaceae</taxon>
        <taxon>Comamonas</taxon>
    </lineage>
</organism>
<feature type="transmembrane region" description="Helical" evidence="2">
    <location>
        <begin position="310"/>
        <end position="332"/>
    </location>
</feature>
<dbReference type="PANTHER" id="PTHR43156">
    <property type="entry name" value="STAGE II SPORULATION PROTEIN E-RELATED"/>
    <property type="match status" value="1"/>
</dbReference>
<name>A0A939H0C2_9BURK</name>
<dbReference type="Gene3D" id="3.60.40.10">
    <property type="entry name" value="PPM-type phosphatase domain"/>
    <property type="match status" value="1"/>
</dbReference>
<dbReference type="PROSITE" id="PS51746">
    <property type="entry name" value="PPM_2"/>
    <property type="match status" value="1"/>
</dbReference>
<dbReference type="InterPro" id="IPR003660">
    <property type="entry name" value="HAMP_dom"/>
</dbReference>
<dbReference type="RefSeq" id="WP_207576092.1">
    <property type="nucleotide sequence ID" value="NZ_JAFNME010000039.1"/>
</dbReference>
<proteinExistence type="predicted"/>
<dbReference type="InterPro" id="IPR052016">
    <property type="entry name" value="Bact_Sigma-Reg"/>
</dbReference>
<dbReference type="InterPro" id="IPR001932">
    <property type="entry name" value="PPM-type_phosphatase-like_dom"/>
</dbReference>
<dbReference type="SUPFAM" id="SSF158472">
    <property type="entry name" value="HAMP domain-like"/>
    <property type="match status" value="1"/>
</dbReference>
<comment type="caution">
    <text evidence="5">The sequence shown here is derived from an EMBL/GenBank/DDBJ whole genome shotgun (WGS) entry which is preliminary data.</text>
</comment>
<dbReference type="CDD" id="cd12912">
    <property type="entry name" value="PDC2_MCP_like"/>
    <property type="match status" value="1"/>
</dbReference>
<dbReference type="InterPro" id="IPR036457">
    <property type="entry name" value="PPM-type-like_dom_sf"/>
</dbReference>
<protein>
    <submittedName>
        <fullName evidence="5">SpoIIE family protein phosphatase</fullName>
    </submittedName>
</protein>
<dbReference type="EMBL" id="JAFNME010000039">
    <property type="protein sequence ID" value="MBO1250702.1"/>
    <property type="molecule type" value="Genomic_DNA"/>
</dbReference>
<dbReference type="PROSITE" id="PS50885">
    <property type="entry name" value="HAMP"/>
    <property type="match status" value="1"/>
</dbReference>
<evidence type="ECO:0000259" key="3">
    <source>
        <dbReference type="PROSITE" id="PS50885"/>
    </source>
</evidence>
<dbReference type="GO" id="GO:0007165">
    <property type="term" value="P:signal transduction"/>
    <property type="evidence" value="ECO:0007669"/>
    <property type="project" value="InterPro"/>
</dbReference>
<dbReference type="Pfam" id="PF00672">
    <property type="entry name" value="HAMP"/>
    <property type="match status" value="1"/>
</dbReference>
<keyword evidence="2" id="KW-0472">Membrane</keyword>
<reference evidence="5" key="1">
    <citation type="submission" date="2021-03" db="EMBL/GenBank/DDBJ databases">
        <title>Comamonas denitrificans.</title>
        <authorList>
            <person name="Finster K."/>
        </authorList>
    </citation>
    <scope>NUCLEOTIDE SEQUENCE</scope>
    <source>
        <strain evidence="5">MM2021_4</strain>
    </source>
</reference>